<dbReference type="Proteomes" id="UP001209540">
    <property type="component" value="Unassembled WGS sequence"/>
</dbReference>
<protein>
    <submittedName>
        <fullName evidence="1">Uncharacterized protein</fullName>
    </submittedName>
</protein>
<organism evidence="1 2">
    <name type="scientific">Phascolomyces articulosus</name>
    <dbReference type="NCBI Taxonomy" id="60185"/>
    <lineage>
        <taxon>Eukaryota</taxon>
        <taxon>Fungi</taxon>
        <taxon>Fungi incertae sedis</taxon>
        <taxon>Mucoromycota</taxon>
        <taxon>Mucoromycotina</taxon>
        <taxon>Mucoromycetes</taxon>
        <taxon>Mucorales</taxon>
        <taxon>Lichtheimiaceae</taxon>
        <taxon>Phascolomyces</taxon>
    </lineage>
</organism>
<comment type="caution">
    <text evidence="1">The sequence shown here is derived from an EMBL/GenBank/DDBJ whole genome shotgun (WGS) entry which is preliminary data.</text>
</comment>
<dbReference type="AlphaFoldDB" id="A0AAD5PAP8"/>
<sequence length="157" mass="18218">MNQPPTIENEASDNQYSLCMYHEPVTMYQLARTKPQTTSTKYQYIGITVHSEVLSPLRTIGKNIFLSSFFGALVLNPLTREQLLVHQRYFQYVETAFYEEPMMQIMVVRKGEDTNYETISQRDSKRSIQFIELPFSIVLASSQHVRVCFNDNDCNDG</sequence>
<accession>A0AAD5PAP8</accession>
<reference evidence="1" key="1">
    <citation type="journal article" date="2022" name="IScience">
        <title>Evolution of zygomycete secretomes and the origins of terrestrial fungal ecologies.</title>
        <authorList>
            <person name="Chang Y."/>
            <person name="Wang Y."/>
            <person name="Mondo S."/>
            <person name="Ahrendt S."/>
            <person name="Andreopoulos W."/>
            <person name="Barry K."/>
            <person name="Beard J."/>
            <person name="Benny G.L."/>
            <person name="Blankenship S."/>
            <person name="Bonito G."/>
            <person name="Cuomo C."/>
            <person name="Desiro A."/>
            <person name="Gervers K.A."/>
            <person name="Hundley H."/>
            <person name="Kuo A."/>
            <person name="LaButti K."/>
            <person name="Lang B.F."/>
            <person name="Lipzen A."/>
            <person name="O'Donnell K."/>
            <person name="Pangilinan J."/>
            <person name="Reynolds N."/>
            <person name="Sandor L."/>
            <person name="Smith M.E."/>
            <person name="Tsang A."/>
            <person name="Grigoriev I.V."/>
            <person name="Stajich J.E."/>
            <person name="Spatafora J.W."/>
        </authorList>
    </citation>
    <scope>NUCLEOTIDE SEQUENCE</scope>
    <source>
        <strain evidence="1">RSA 2281</strain>
    </source>
</reference>
<dbReference type="EMBL" id="JAIXMP010000027">
    <property type="protein sequence ID" value="KAI9252904.1"/>
    <property type="molecule type" value="Genomic_DNA"/>
</dbReference>
<evidence type="ECO:0000313" key="2">
    <source>
        <dbReference type="Proteomes" id="UP001209540"/>
    </source>
</evidence>
<proteinExistence type="predicted"/>
<evidence type="ECO:0000313" key="1">
    <source>
        <dbReference type="EMBL" id="KAI9252904.1"/>
    </source>
</evidence>
<name>A0AAD5PAP8_9FUNG</name>
<keyword evidence="2" id="KW-1185">Reference proteome</keyword>
<gene>
    <name evidence="1" type="ORF">BDA99DRAFT_540895</name>
</gene>
<reference evidence="1" key="2">
    <citation type="submission" date="2023-02" db="EMBL/GenBank/DDBJ databases">
        <authorList>
            <consortium name="DOE Joint Genome Institute"/>
            <person name="Mondo S.J."/>
            <person name="Chang Y."/>
            <person name="Wang Y."/>
            <person name="Ahrendt S."/>
            <person name="Andreopoulos W."/>
            <person name="Barry K."/>
            <person name="Beard J."/>
            <person name="Benny G.L."/>
            <person name="Blankenship S."/>
            <person name="Bonito G."/>
            <person name="Cuomo C."/>
            <person name="Desiro A."/>
            <person name="Gervers K.A."/>
            <person name="Hundley H."/>
            <person name="Kuo A."/>
            <person name="LaButti K."/>
            <person name="Lang B.F."/>
            <person name="Lipzen A."/>
            <person name="O'Donnell K."/>
            <person name="Pangilinan J."/>
            <person name="Reynolds N."/>
            <person name="Sandor L."/>
            <person name="Smith M.W."/>
            <person name="Tsang A."/>
            <person name="Grigoriev I.V."/>
            <person name="Stajich J.E."/>
            <person name="Spatafora J.W."/>
        </authorList>
    </citation>
    <scope>NUCLEOTIDE SEQUENCE</scope>
    <source>
        <strain evidence="1">RSA 2281</strain>
    </source>
</reference>